<sequence>MQALLNEVLCWCRPYSRREPQVKSLCADECLLAHIQVFPPICTRHKEMPQCFNFVPGKSASAITNECALVLVADMYLKSLQGVSVLSFELQGGTPRFDPPEEPTYWKEEIQIFGIEC</sequence>
<proteinExistence type="predicted"/>
<accession>A0A9D4AUQ7</accession>
<gene>
    <name evidence="1" type="ORF">KIL84_013926</name>
</gene>
<evidence type="ECO:0000313" key="2">
    <source>
        <dbReference type="Proteomes" id="UP000827986"/>
    </source>
</evidence>
<dbReference type="EMBL" id="JAHDVG010000485">
    <property type="protein sequence ID" value="KAH1169336.1"/>
    <property type="molecule type" value="Genomic_DNA"/>
</dbReference>
<comment type="caution">
    <text evidence="1">The sequence shown here is derived from an EMBL/GenBank/DDBJ whole genome shotgun (WGS) entry which is preliminary data.</text>
</comment>
<dbReference type="AlphaFoldDB" id="A0A9D4AUQ7"/>
<name>A0A9D4AUQ7_9SAUR</name>
<evidence type="ECO:0000313" key="1">
    <source>
        <dbReference type="EMBL" id="KAH1169336.1"/>
    </source>
</evidence>
<organism evidence="1 2">
    <name type="scientific">Mauremys mutica</name>
    <name type="common">yellowpond turtle</name>
    <dbReference type="NCBI Taxonomy" id="74926"/>
    <lineage>
        <taxon>Eukaryota</taxon>
        <taxon>Metazoa</taxon>
        <taxon>Chordata</taxon>
        <taxon>Craniata</taxon>
        <taxon>Vertebrata</taxon>
        <taxon>Euteleostomi</taxon>
        <taxon>Archelosauria</taxon>
        <taxon>Testudinata</taxon>
        <taxon>Testudines</taxon>
        <taxon>Cryptodira</taxon>
        <taxon>Durocryptodira</taxon>
        <taxon>Testudinoidea</taxon>
        <taxon>Geoemydidae</taxon>
        <taxon>Geoemydinae</taxon>
        <taxon>Mauremys</taxon>
    </lineage>
</organism>
<reference evidence="1" key="1">
    <citation type="submission" date="2021-09" db="EMBL/GenBank/DDBJ databases">
        <title>The genome of Mauremys mutica provides insights into the evolution of semi-aquatic lifestyle.</title>
        <authorList>
            <person name="Gong S."/>
            <person name="Gao Y."/>
        </authorList>
    </citation>
    <scope>NUCLEOTIDE SEQUENCE</scope>
    <source>
        <strain evidence="1">MM-2020</strain>
        <tissue evidence="1">Muscle</tissue>
    </source>
</reference>
<keyword evidence="2" id="KW-1185">Reference proteome</keyword>
<protein>
    <submittedName>
        <fullName evidence="1">Uncharacterized protein</fullName>
    </submittedName>
</protein>
<dbReference type="Proteomes" id="UP000827986">
    <property type="component" value="Unassembled WGS sequence"/>
</dbReference>